<sequence>MAAVMEGFTGKFCRTLNLARFSLNSYQKGMQSMKLFHTLRNCRSLHLLPRQHPCVQCAGIPLRLLRCTSSASSSSVVKREMPTDVIQRVESEIQSCPSRLFAIVHLAGQQFKVTPHDLIQIQQHIVADVGERITLRKVLLVGGDNFTLLGRPLLSPEKVRVEATVIEKTKSQKIVVFKMKRRTRYRRYYEKYASLSVLRINSIEVAPKVS</sequence>
<dbReference type="AlphaFoldDB" id="A0A8B7YPR1"/>
<accession>A0A8B7YPR1</accession>
<dbReference type="InterPro" id="IPR036164">
    <property type="entry name" value="bL21-like_sf"/>
</dbReference>
<dbReference type="KEGG" id="aplc:110981411"/>
<dbReference type="OMA" id="LFATHCK"/>
<dbReference type="RefSeq" id="XP_022094662.1">
    <property type="nucleotide sequence ID" value="XM_022238970.1"/>
</dbReference>
<dbReference type="InterPro" id="IPR001787">
    <property type="entry name" value="Ribosomal_bL21"/>
</dbReference>
<dbReference type="NCBIfam" id="TIGR00061">
    <property type="entry name" value="L21"/>
    <property type="match status" value="1"/>
</dbReference>
<dbReference type="PANTHER" id="PTHR21349:SF0">
    <property type="entry name" value="LARGE RIBOSOMAL SUBUNIT PROTEIN BL21M"/>
    <property type="match status" value="1"/>
</dbReference>
<dbReference type="GO" id="GO:0006412">
    <property type="term" value="P:translation"/>
    <property type="evidence" value="ECO:0007669"/>
    <property type="project" value="InterPro"/>
</dbReference>
<dbReference type="PANTHER" id="PTHR21349">
    <property type="entry name" value="50S RIBOSOMAL PROTEIN L21"/>
    <property type="match status" value="1"/>
</dbReference>
<dbReference type="SUPFAM" id="SSF141091">
    <property type="entry name" value="L21p-like"/>
    <property type="match status" value="1"/>
</dbReference>
<dbReference type="Pfam" id="PF00829">
    <property type="entry name" value="Ribosomal_L21p"/>
    <property type="match status" value="1"/>
</dbReference>
<evidence type="ECO:0000256" key="2">
    <source>
        <dbReference type="ARBA" id="ARBA00022980"/>
    </source>
</evidence>
<dbReference type="HAMAP" id="MF_01363">
    <property type="entry name" value="Ribosomal_bL21"/>
    <property type="match status" value="1"/>
</dbReference>
<evidence type="ECO:0000313" key="6">
    <source>
        <dbReference type="RefSeq" id="XP_022094662.1"/>
    </source>
</evidence>
<evidence type="ECO:0000313" key="5">
    <source>
        <dbReference type="Proteomes" id="UP000694845"/>
    </source>
</evidence>
<name>A0A8B7YPR1_ACAPL</name>
<keyword evidence="3" id="KW-0687">Ribonucleoprotein</keyword>
<gene>
    <name evidence="6" type="primary">LOC110981411</name>
</gene>
<comment type="similarity">
    <text evidence="1">Belongs to the bacterial ribosomal protein bL21 family.</text>
</comment>
<evidence type="ECO:0000256" key="3">
    <source>
        <dbReference type="ARBA" id="ARBA00023274"/>
    </source>
</evidence>
<evidence type="ECO:0000256" key="4">
    <source>
        <dbReference type="ARBA" id="ARBA00044129"/>
    </source>
</evidence>
<dbReference type="GO" id="GO:0003735">
    <property type="term" value="F:structural constituent of ribosome"/>
    <property type="evidence" value="ECO:0007669"/>
    <property type="project" value="InterPro"/>
</dbReference>
<keyword evidence="2" id="KW-0689">Ribosomal protein</keyword>
<protein>
    <recommendedName>
        <fullName evidence="4">Large ribosomal subunit protein bL21m</fullName>
    </recommendedName>
</protein>
<keyword evidence="5" id="KW-1185">Reference proteome</keyword>
<dbReference type="InterPro" id="IPR028909">
    <property type="entry name" value="bL21-like"/>
</dbReference>
<organism evidence="5 6">
    <name type="scientific">Acanthaster planci</name>
    <name type="common">Crown-of-thorns starfish</name>
    <dbReference type="NCBI Taxonomy" id="133434"/>
    <lineage>
        <taxon>Eukaryota</taxon>
        <taxon>Metazoa</taxon>
        <taxon>Echinodermata</taxon>
        <taxon>Eleutherozoa</taxon>
        <taxon>Asterozoa</taxon>
        <taxon>Asteroidea</taxon>
        <taxon>Valvatacea</taxon>
        <taxon>Valvatida</taxon>
        <taxon>Acanthasteridae</taxon>
        <taxon>Acanthaster</taxon>
    </lineage>
</organism>
<dbReference type="GO" id="GO:0005762">
    <property type="term" value="C:mitochondrial large ribosomal subunit"/>
    <property type="evidence" value="ECO:0007669"/>
    <property type="project" value="TreeGrafter"/>
</dbReference>
<dbReference type="Proteomes" id="UP000694845">
    <property type="component" value="Unplaced"/>
</dbReference>
<dbReference type="GO" id="GO:0003723">
    <property type="term" value="F:RNA binding"/>
    <property type="evidence" value="ECO:0007669"/>
    <property type="project" value="InterPro"/>
</dbReference>
<dbReference type="GeneID" id="110981411"/>
<proteinExistence type="inferred from homology"/>
<evidence type="ECO:0000256" key="1">
    <source>
        <dbReference type="ARBA" id="ARBA00008563"/>
    </source>
</evidence>
<reference evidence="6" key="1">
    <citation type="submission" date="2025-08" db="UniProtKB">
        <authorList>
            <consortium name="RefSeq"/>
        </authorList>
    </citation>
    <scope>IDENTIFICATION</scope>
</reference>
<dbReference type="OrthoDB" id="5994at2759"/>